<keyword evidence="10" id="KW-1185">Reference proteome</keyword>
<feature type="transmembrane region" description="Helical" evidence="7">
    <location>
        <begin position="12"/>
        <end position="34"/>
    </location>
</feature>
<feature type="domain" description="SSD" evidence="8">
    <location>
        <begin position="238"/>
        <end position="329"/>
    </location>
</feature>
<keyword evidence="5 7" id="KW-1133">Transmembrane helix</keyword>
<dbReference type="PANTHER" id="PTHR33406:SF11">
    <property type="entry name" value="MEMBRANE PROTEIN SCO6666-RELATED"/>
    <property type="match status" value="1"/>
</dbReference>
<evidence type="ECO:0000256" key="4">
    <source>
        <dbReference type="ARBA" id="ARBA00022692"/>
    </source>
</evidence>
<dbReference type="EMBL" id="FNIX01000002">
    <property type="protein sequence ID" value="SDO48488.1"/>
    <property type="molecule type" value="Genomic_DNA"/>
</dbReference>
<dbReference type="InterPro" id="IPR000731">
    <property type="entry name" value="SSD"/>
</dbReference>
<accession>A0A1H0JXH2</accession>
<evidence type="ECO:0000256" key="1">
    <source>
        <dbReference type="ARBA" id="ARBA00004651"/>
    </source>
</evidence>
<feature type="transmembrane region" description="Helical" evidence="7">
    <location>
        <begin position="227"/>
        <end position="249"/>
    </location>
</feature>
<feature type="transmembrane region" description="Helical" evidence="7">
    <location>
        <begin position="201"/>
        <end position="221"/>
    </location>
</feature>
<dbReference type="AlphaFoldDB" id="A0A1H0JXH2"/>
<dbReference type="STRING" id="641025.SAMN05421507_102682"/>
<name>A0A1H0JXH2_9PSEU</name>
<comment type="similarity">
    <text evidence="2">Belongs to the resistance-nodulation-cell division (RND) (TC 2.A.6) family. MmpL subfamily.</text>
</comment>
<feature type="transmembrane region" description="Helical" evidence="7">
    <location>
        <begin position="306"/>
        <end position="330"/>
    </location>
</feature>
<evidence type="ECO:0000256" key="7">
    <source>
        <dbReference type="SAM" id="Phobius"/>
    </source>
</evidence>
<dbReference type="SUPFAM" id="SSF82866">
    <property type="entry name" value="Multidrug efflux transporter AcrB transmembrane domain"/>
    <property type="match status" value="2"/>
</dbReference>
<feature type="transmembrane region" description="Helical" evidence="7">
    <location>
        <begin position="175"/>
        <end position="194"/>
    </location>
</feature>
<dbReference type="Pfam" id="PF03176">
    <property type="entry name" value="MMPL"/>
    <property type="match status" value="2"/>
</dbReference>
<dbReference type="Gene3D" id="1.20.1640.10">
    <property type="entry name" value="Multidrug efflux transporter AcrB transmembrane domain"/>
    <property type="match status" value="2"/>
</dbReference>
<dbReference type="GO" id="GO:0005886">
    <property type="term" value="C:plasma membrane"/>
    <property type="evidence" value="ECO:0007669"/>
    <property type="project" value="UniProtKB-SubCell"/>
</dbReference>
<feature type="transmembrane region" description="Helical" evidence="7">
    <location>
        <begin position="645"/>
        <end position="665"/>
    </location>
</feature>
<organism evidence="9 10">
    <name type="scientific">Lentzea jiangxiensis</name>
    <dbReference type="NCBI Taxonomy" id="641025"/>
    <lineage>
        <taxon>Bacteria</taxon>
        <taxon>Bacillati</taxon>
        <taxon>Actinomycetota</taxon>
        <taxon>Actinomycetes</taxon>
        <taxon>Pseudonocardiales</taxon>
        <taxon>Pseudonocardiaceae</taxon>
        <taxon>Lentzea</taxon>
    </lineage>
</organism>
<evidence type="ECO:0000256" key="2">
    <source>
        <dbReference type="ARBA" id="ARBA00010157"/>
    </source>
</evidence>
<evidence type="ECO:0000256" key="6">
    <source>
        <dbReference type="ARBA" id="ARBA00023136"/>
    </source>
</evidence>
<dbReference type="InterPro" id="IPR050545">
    <property type="entry name" value="Mycobact_MmpL"/>
</dbReference>
<evidence type="ECO:0000256" key="3">
    <source>
        <dbReference type="ARBA" id="ARBA00022475"/>
    </source>
</evidence>
<evidence type="ECO:0000259" key="8">
    <source>
        <dbReference type="PROSITE" id="PS50156"/>
    </source>
</evidence>
<sequence>MFKAIGRFVTGHARVVLVAGVSVVIGAGILAFSASGALTTSGFGDPSSESWQAQTLIEERFGGRANALVLITARDGTVDDAAVRQAGGELTAHLAADPVLSDVTSYFATGAPQLRSDDGRHALALGQFSGDFADNEKTVERLRERHAGDRGAITVHIGGTAAVELDADRQLAADLLLAELIAVPMILLLLVLAFRTIVAAVLPVLMGGIAIVCTIAELSVIGSLTDVSIYSINMAVGLGLGLAVDYAMLMTSRFREELAAGLDTSAAVVRTVQTAGRTIVFSAVTVAVALAALLLFPMYFLRSFAYAGIGVVTASMISAVLVLPALLTVLGPKVNAGRLPWAHRYPLGSGSAFWGRLAGAAMRRPLLTGAPVVVLLLLAAVPLLRADLGMPDDRVLPSSAQSRVVGDVLRTHFGNEDSRSIQVVIQGTAEPAAVAGHARRISELPGVLRVTSSAGAFVRGHDSGPAPAGATLARADSQRLLVAAEPEPSSAQARELISAIRALPEPAGTSVVVGGEAALLADSHDAIGGRLPLAIALIAITTFLLLFLFTGSLLQPLRAVAFNVLGLSATIGVLVLVFQEGWLSPVLGFTPSPLNICMLVLMFTIILGLSMDYELFVVSRIKEAHDQGIDHHSAVILGMSRTGRLVSTAAALIAVSLFAFAISGVSFVQMFGIGAGLAVLLDATLIRGVLMPVGMRLLGRHAWWAPAPMRRLHRRVGLREASEPPAHKIPALHPLPEAAR</sequence>
<protein>
    <submittedName>
        <fullName evidence="9">Putative drug exporter of the RND superfamily</fullName>
    </submittedName>
</protein>
<gene>
    <name evidence="9" type="ORF">SAMN05421507_102682</name>
</gene>
<dbReference type="RefSeq" id="WP_090096632.1">
    <property type="nucleotide sequence ID" value="NZ_FNIX01000002.1"/>
</dbReference>
<feature type="transmembrane region" description="Helical" evidence="7">
    <location>
        <begin position="533"/>
        <end position="553"/>
    </location>
</feature>
<keyword evidence="3" id="KW-1003">Cell membrane</keyword>
<dbReference type="Proteomes" id="UP000199691">
    <property type="component" value="Unassembled WGS sequence"/>
</dbReference>
<dbReference type="PROSITE" id="PS50156">
    <property type="entry name" value="SSD"/>
    <property type="match status" value="1"/>
</dbReference>
<feature type="transmembrane region" description="Helical" evidence="7">
    <location>
        <begin position="279"/>
        <end position="300"/>
    </location>
</feature>
<dbReference type="PANTHER" id="PTHR33406">
    <property type="entry name" value="MEMBRANE PROTEIN MJ1562-RELATED"/>
    <property type="match status" value="1"/>
</dbReference>
<evidence type="ECO:0000313" key="9">
    <source>
        <dbReference type="EMBL" id="SDO48488.1"/>
    </source>
</evidence>
<dbReference type="OrthoDB" id="7051771at2"/>
<feature type="transmembrane region" description="Helical" evidence="7">
    <location>
        <begin position="366"/>
        <end position="384"/>
    </location>
</feature>
<comment type="subcellular location">
    <subcellularLocation>
        <location evidence="1">Cell membrane</location>
        <topology evidence="1">Multi-pass membrane protein</topology>
    </subcellularLocation>
</comment>
<feature type="transmembrane region" description="Helical" evidence="7">
    <location>
        <begin position="593"/>
        <end position="613"/>
    </location>
</feature>
<proteinExistence type="inferred from homology"/>
<reference evidence="10" key="1">
    <citation type="submission" date="2016-10" db="EMBL/GenBank/DDBJ databases">
        <authorList>
            <person name="Varghese N."/>
            <person name="Submissions S."/>
        </authorList>
    </citation>
    <scope>NUCLEOTIDE SEQUENCE [LARGE SCALE GENOMIC DNA]</scope>
    <source>
        <strain evidence="10">CGMCC 4.6609</strain>
    </source>
</reference>
<feature type="transmembrane region" description="Helical" evidence="7">
    <location>
        <begin position="671"/>
        <end position="690"/>
    </location>
</feature>
<feature type="transmembrane region" description="Helical" evidence="7">
    <location>
        <begin position="560"/>
        <end position="578"/>
    </location>
</feature>
<dbReference type="InterPro" id="IPR004869">
    <property type="entry name" value="MMPL_dom"/>
</dbReference>
<evidence type="ECO:0000313" key="10">
    <source>
        <dbReference type="Proteomes" id="UP000199691"/>
    </source>
</evidence>
<keyword evidence="6 7" id="KW-0472">Membrane</keyword>
<keyword evidence="4 7" id="KW-0812">Transmembrane</keyword>
<evidence type="ECO:0000256" key="5">
    <source>
        <dbReference type="ARBA" id="ARBA00022989"/>
    </source>
</evidence>